<dbReference type="GO" id="GO:0005634">
    <property type="term" value="C:nucleus"/>
    <property type="evidence" value="ECO:0007669"/>
    <property type="project" value="TreeGrafter"/>
</dbReference>
<dbReference type="InterPro" id="IPR011989">
    <property type="entry name" value="ARM-like"/>
</dbReference>
<reference evidence="2 3" key="1">
    <citation type="journal article" date="2019" name="J. Hered.">
        <title>An Improved Genome Assembly for Drosophila navojoa, the Basal Species in the mojavensis Cluster.</title>
        <authorList>
            <person name="Vanderlinde T."/>
            <person name="Dupim E.G."/>
            <person name="Nazario-Yepiz N.O."/>
            <person name="Carvalho A.B."/>
        </authorList>
    </citation>
    <scope>NUCLEOTIDE SEQUENCE [LARGE SCALE GENOMIC DNA]</scope>
    <source>
        <strain evidence="2">Navoj_Jal97</strain>
        <tissue evidence="2">Whole organism</tissue>
    </source>
</reference>
<dbReference type="OrthoDB" id="10264446at2759"/>
<dbReference type="GO" id="GO:0072542">
    <property type="term" value="F:protein phosphatase activator activity"/>
    <property type="evidence" value="ECO:0007669"/>
    <property type="project" value="TreeGrafter"/>
</dbReference>
<name>A0A484AWW0_DRONA</name>
<sequence length="470" mass="53824">MFLGALLEKINPFGKQSIKLTNMGNVGRNHIVKEKLALLKAEQSCAERKQEEFLEKLRLCCTLFDFKDASSNLMGKEIKLKTLNEVLKCVDEGQEMLTDLIYVEIVKMVACNIIRTFPPNTPTPLNPDVDEQLLDAAWVHLEVVYNVFLGILDSREFKPSVAKGTIDRKFVLQLLMLLNSSDPRERGFLKWIILRIYSKIYGLRTYIRNQIYNIFYQFIYIVEDFNGIAELLWVQTTIFESGFTAASKAEYEECLERILMPLHKVKSLSTFHSQLEQSLIHYLAKDSKYIEIIVHGLIKFWPKTSTQKEILFLGEIDSYANGIAPEQFLAIQKPLLAQLATCVSSPHTEVADHALNILSNKHMISLFKPNSAVVKPIVCPALISISKGHWNQAIRKRGNATLQLLVEMNPDLFNELLDNCSVEKERLKQRQRVREWAWEKVTEIVAKRRKLDTESLPSTKSSSEGTTKSE</sequence>
<evidence type="ECO:0000256" key="1">
    <source>
        <dbReference type="ARBA" id="ARBA00009745"/>
    </source>
</evidence>
<dbReference type="PANTHER" id="PTHR10257">
    <property type="entry name" value="SERINE/THREONINE PROTEIN PHOSPHATASE 2A PP2A REGULATORY SUBUNIT B"/>
    <property type="match status" value="1"/>
</dbReference>
<dbReference type="OMA" id="GKMSENC"/>
<dbReference type="SUPFAM" id="SSF48371">
    <property type="entry name" value="ARM repeat"/>
    <property type="match status" value="1"/>
</dbReference>
<evidence type="ECO:0000313" key="3">
    <source>
        <dbReference type="Proteomes" id="UP000295192"/>
    </source>
</evidence>
<dbReference type="GO" id="GO:0000159">
    <property type="term" value="C:protein phosphatase type 2A complex"/>
    <property type="evidence" value="ECO:0007669"/>
    <property type="project" value="InterPro"/>
</dbReference>
<dbReference type="EMBL" id="LSRL02000677">
    <property type="protein sequence ID" value="TDG40101.1"/>
    <property type="molecule type" value="Genomic_DNA"/>
</dbReference>
<organism evidence="2 3">
    <name type="scientific">Drosophila navojoa</name>
    <name type="common">Fruit fly</name>
    <dbReference type="NCBI Taxonomy" id="7232"/>
    <lineage>
        <taxon>Eukaryota</taxon>
        <taxon>Metazoa</taxon>
        <taxon>Ecdysozoa</taxon>
        <taxon>Arthropoda</taxon>
        <taxon>Hexapoda</taxon>
        <taxon>Insecta</taxon>
        <taxon>Pterygota</taxon>
        <taxon>Neoptera</taxon>
        <taxon>Endopterygota</taxon>
        <taxon>Diptera</taxon>
        <taxon>Brachycera</taxon>
        <taxon>Muscomorpha</taxon>
        <taxon>Ephydroidea</taxon>
        <taxon>Drosophilidae</taxon>
        <taxon>Drosophila</taxon>
    </lineage>
</organism>
<evidence type="ECO:0008006" key="4">
    <source>
        <dbReference type="Google" id="ProtNLM"/>
    </source>
</evidence>
<dbReference type="PANTHER" id="PTHR10257:SF5">
    <property type="entry name" value="WIDERBORST, ISOFORM H"/>
    <property type="match status" value="1"/>
</dbReference>
<comment type="caution">
    <text evidence="2">The sequence shown here is derived from an EMBL/GenBank/DDBJ whole genome shotgun (WGS) entry which is preliminary data.</text>
</comment>
<dbReference type="STRING" id="7232.A0A484AWW0"/>
<comment type="similarity">
    <text evidence="1">Belongs to the phosphatase 2A regulatory subunit B56 family.</text>
</comment>
<dbReference type="Gene3D" id="1.25.10.10">
    <property type="entry name" value="Leucine-rich Repeat Variant"/>
    <property type="match status" value="1"/>
</dbReference>
<dbReference type="Pfam" id="PF01603">
    <property type="entry name" value="B56"/>
    <property type="match status" value="1"/>
</dbReference>
<dbReference type="Proteomes" id="UP000295192">
    <property type="component" value="Unassembled WGS sequence"/>
</dbReference>
<gene>
    <name evidence="2" type="ORF">AWZ03_013478</name>
</gene>
<keyword evidence="3" id="KW-1185">Reference proteome</keyword>
<accession>A0A484AWW0</accession>
<protein>
    <recommendedName>
        <fullName evidence="4">Serine/threonine protein phosphatase 2A regulatory subunit</fullName>
    </recommendedName>
</protein>
<dbReference type="FunFam" id="1.25.10.10:FF:000331">
    <property type="entry name" value="Phosphoprotein phosphatase, putative"/>
    <property type="match status" value="1"/>
</dbReference>
<evidence type="ECO:0000313" key="2">
    <source>
        <dbReference type="EMBL" id="TDG40101.1"/>
    </source>
</evidence>
<dbReference type="GO" id="GO:0005829">
    <property type="term" value="C:cytosol"/>
    <property type="evidence" value="ECO:0007669"/>
    <property type="project" value="TreeGrafter"/>
</dbReference>
<dbReference type="InterPro" id="IPR016024">
    <property type="entry name" value="ARM-type_fold"/>
</dbReference>
<dbReference type="GO" id="GO:0007165">
    <property type="term" value="P:signal transduction"/>
    <property type="evidence" value="ECO:0007669"/>
    <property type="project" value="InterPro"/>
</dbReference>
<proteinExistence type="inferred from homology"/>
<dbReference type="InterPro" id="IPR002554">
    <property type="entry name" value="PP2A_B56"/>
</dbReference>
<dbReference type="AlphaFoldDB" id="A0A484AWW0"/>